<dbReference type="PRINTS" id="PR00037">
    <property type="entry name" value="HTHLACR"/>
</dbReference>
<comment type="caution">
    <text evidence="5">The sequence shown here is derived from an EMBL/GenBank/DDBJ whole genome shotgun (WGS) entry which is preliminary data.</text>
</comment>
<feature type="domain" description="HTH deoR-type" evidence="4">
    <location>
        <begin position="7"/>
        <end position="62"/>
    </location>
</feature>
<sequence length="254" mass="26980">MKKNLLAAERRKQLTEMVRSSGSVRIGEIAEFFGVSSETIRKDLIYLNDRGAVKKSFGGAVAVSEYRERPVSGRSMENAGQKAAIALRALDFLSDGGVVFIDSGSTALEVAKLLHSGMDVALVTNSLAALNALTGKGLDLHFVGGVFSDVTMATSGFWATNAVSTIKFDVALLGTSGFQSHSGPSVKTFPDAQMKQDVLKNSRKKIVLADSSKFVTNAVVQYAEWRDIDVLITDGGAPREAAEAVGEAAEVIFA</sequence>
<dbReference type="PROSITE" id="PS51000">
    <property type="entry name" value="HTH_DEOR_2"/>
    <property type="match status" value="1"/>
</dbReference>
<dbReference type="GO" id="GO:0003700">
    <property type="term" value="F:DNA-binding transcription factor activity"/>
    <property type="evidence" value="ECO:0007669"/>
    <property type="project" value="InterPro"/>
</dbReference>
<dbReference type="OrthoDB" id="9797223at2"/>
<evidence type="ECO:0000313" key="5">
    <source>
        <dbReference type="EMBL" id="KXK65771.1"/>
    </source>
</evidence>
<dbReference type="InterPro" id="IPR001034">
    <property type="entry name" value="DeoR_HTH"/>
</dbReference>
<dbReference type="PROSITE" id="PS00894">
    <property type="entry name" value="HTH_DEOR_1"/>
    <property type="match status" value="1"/>
</dbReference>
<evidence type="ECO:0000256" key="1">
    <source>
        <dbReference type="ARBA" id="ARBA00023015"/>
    </source>
</evidence>
<dbReference type="PANTHER" id="PTHR30363">
    <property type="entry name" value="HTH-TYPE TRANSCRIPTIONAL REGULATOR SRLR-RELATED"/>
    <property type="match status" value="1"/>
</dbReference>
<dbReference type="InterPro" id="IPR050313">
    <property type="entry name" value="Carb_Metab_HTH_regulators"/>
</dbReference>
<keyword evidence="2" id="KW-0238">DNA-binding</keyword>
<keyword evidence="1" id="KW-0805">Transcription regulation</keyword>
<dbReference type="Proteomes" id="UP000070366">
    <property type="component" value="Unassembled WGS sequence"/>
</dbReference>
<protein>
    <submittedName>
        <fullName evidence="5">Transcriptional regulator, DeoR family</fullName>
    </submittedName>
</protein>
<evidence type="ECO:0000256" key="2">
    <source>
        <dbReference type="ARBA" id="ARBA00023125"/>
    </source>
</evidence>
<dbReference type="STRING" id="626937.HMPREF3293_01375"/>
<proteinExistence type="predicted"/>
<dbReference type="Pfam" id="PF00455">
    <property type="entry name" value="DeoRC"/>
    <property type="match status" value="1"/>
</dbReference>
<dbReference type="InterPro" id="IPR037171">
    <property type="entry name" value="NagB/RpiA_transferase-like"/>
</dbReference>
<accession>A0A136Q526</accession>
<gene>
    <name evidence="5" type="ORF">HMPREF3293_01375</name>
</gene>
<dbReference type="InterPro" id="IPR036390">
    <property type="entry name" value="WH_DNA-bd_sf"/>
</dbReference>
<dbReference type="InterPro" id="IPR036388">
    <property type="entry name" value="WH-like_DNA-bd_sf"/>
</dbReference>
<organism evidence="5 6">
    <name type="scientific">Christensenella minuta</name>
    <dbReference type="NCBI Taxonomy" id="626937"/>
    <lineage>
        <taxon>Bacteria</taxon>
        <taxon>Bacillati</taxon>
        <taxon>Bacillota</taxon>
        <taxon>Clostridia</taxon>
        <taxon>Christensenellales</taxon>
        <taxon>Christensenellaceae</taxon>
        <taxon>Christensenella</taxon>
    </lineage>
</organism>
<dbReference type="EMBL" id="LSZW01000056">
    <property type="protein sequence ID" value="KXK65771.1"/>
    <property type="molecule type" value="Genomic_DNA"/>
</dbReference>
<keyword evidence="6" id="KW-1185">Reference proteome</keyword>
<dbReference type="Pfam" id="PF08220">
    <property type="entry name" value="HTH_DeoR"/>
    <property type="match status" value="1"/>
</dbReference>
<dbReference type="InterPro" id="IPR018356">
    <property type="entry name" value="Tscrpt_reg_HTH_DeoR_CS"/>
</dbReference>
<name>A0A136Q526_9FIRM</name>
<keyword evidence="3" id="KW-0804">Transcription</keyword>
<reference evidence="5 6" key="1">
    <citation type="submission" date="2016-02" db="EMBL/GenBank/DDBJ databases">
        <authorList>
            <person name="Wen L."/>
            <person name="He K."/>
            <person name="Yang H."/>
        </authorList>
    </citation>
    <scope>NUCLEOTIDE SEQUENCE [LARGE SCALE GENOMIC DNA]</scope>
    <source>
        <strain evidence="5 6">DSM 22607</strain>
    </source>
</reference>
<evidence type="ECO:0000256" key="3">
    <source>
        <dbReference type="ARBA" id="ARBA00023163"/>
    </source>
</evidence>
<dbReference type="GO" id="GO:0003677">
    <property type="term" value="F:DNA binding"/>
    <property type="evidence" value="ECO:0007669"/>
    <property type="project" value="UniProtKB-KW"/>
</dbReference>
<dbReference type="SMART" id="SM00420">
    <property type="entry name" value="HTH_DEOR"/>
    <property type="match status" value="1"/>
</dbReference>
<evidence type="ECO:0000259" key="4">
    <source>
        <dbReference type="PROSITE" id="PS51000"/>
    </source>
</evidence>
<dbReference type="RefSeq" id="WP_066520953.1">
    <property type="nucleotide sequence ID" value="NZ_CABMOF010000004.1"/>
</dbReference>
<evidence type="ECO:0000313" key="6">
    <source>
        <dbReference type="Proteomes" id="UP000070366"/>
    </source>
</evidence>
<dbReference type="SUPFAM" id="SSF46785">
    <property type="entry name" value="Winged helix' DNA-binding domain"/>
    <property type="match status" value="1"/>
</dbReference>
<dbReference type="SUPFAM" id="SSF100950">
    <property type="entry name" value="NagB/RpiA/CoA transferase-like"/>
    <property type="match status" value="1"/>
</dbReference>
<dbReference type="InterPro" id="IPR014036">
    <property type="entry name" value="DeoR-like_C"/>
</dbReference>
<dbReference type="AlphaFoldDB" id="A0A136Q526"/>
<dbReference type="KEGG" id="cmiu:B1H56_12250"/>
<dbReference type="Gene3D" id="3.40.50.1360">
    <property type="match status" value="1"/>
</dbReference>
<dbReference type="PANTHER" id="PTHR30363:SF44">
    <property type="entry name" value="AGA OPERON TRANSCRIPTIONAL REPRESSOR-RELATED"/>
    <property type="match status" value="1"/>
</dbReference>
<dbReference type="SMART" id="SM01134">
    <property type="entry name" value="DeoRC"/>
    <property type="match status" value="1"/>
</dbReference>
<dbReference type="Gene3D" id="1.10.10.10">
    <property type="entry name" value="Winged helix-like DNA-binding domain superfamily/Winged helix DNA-binding domain"/>
    <property type="match status" value="1"/>
</dbReference>